<reference evidence="2 3" key="1">
    <citation type="submission" date="2019-02" db="EMBL/GenBank/DDBJ databases">
        <title>Halieaceae_genomes.</title>
        <authorList>
            <person name="Li S.-H."/>
        </authorList>
    </citation>
    <scope>NUCLEOTIDE SEQUENCE [LARGE SCALE GENOMIC DNA]</scope>
    <source>
        <strain evidence="2 3">JH123</strain>
    </source>
</reference>
<evidence type="ECO:0000313" key="3">
    <source>
        <dbReference type="Proteomes" id="UP001317963"/>
    </source>
</evidence>
<organism evidence="2 3">
    <name type="scientific">Candidatus Paraluminiphilus aquimaris</name>
    <dbReference type="NCBI Taxonomy" id="2518994"/>
    <lineage>
        <taxon>Bacteria</taxon>
        <taxon>Pseudomonadati</taxon>
        <taxon>Pseudomonadota</taxon>
        <taxon>Gammaproteobacteria</taxon>
        <taxon>Cellvibrionales</taxon>
        <taxon>Halieaceae</taxon>
        <taxon>Candidatus Paraluminiphilus</taxon>
    </lineage>
</organism>
<dbReference type="PROSITE" id="PS51257">
    <property type="entry name" value="PROKAR_LIPOPROTEIN"/>
    <property type="match status" value="1"/>
</dbReference>
<name>A0ABY6Q676_9GAMM</name>
<dbReference type="RefSeq" id="WP_279242551.1">
    <property type="nucleotide sequence ID" value="NZ_CP036501.1"/>
</dbReference>
<accession>A0ABY6Q676</accession>
<dbReference type="Pfam" id="PF19795">
    <property type="entry name" value="DUF6279"/>
    <property type="match status" value="1"/>
</dbReference>
<feature type="signal peptide" evidence="1">
    <location>
        <begin position="1"/>
        <end position="29"/>
    </location>
</feature>
<gene>
    <name evidence="2" type="ORF">E0F26_02930</name>
</gene>
<protein>
    <recommendedName>
        <fullName evidence="4">Lipoprotein</fullName>
    </recommendedName>
</protein>
<proteinExistence type="predicted"/>
<sequence length="296" mass="34166">MLLLRGPRCRLLIFSLVCTLTLASCSANRLLYNRADTFIRWAADDYVTLTRDQQAAFDSRLDEFLRWHRSEELPHYRDFIVNALATLEEGVTLEEAVVISEEIDLAADRFQARFIELLLATGEDLSDEQIQAFLDVLDESQAKYAEDRLVRNEETYYADSAKTMTDLVKRLMGRLNTAQKGDISLRSKQLMRLDRLWHDDRARWGSELRRLLETKSPGWQDEVRKLGETRSEARIPDYVAGIEHNGEVILSLLVDVINSRTDRQDRRMRRFLKGLIDDIDALTSASVAERLVVEQG</sequence>
<keyword evidence="1" id="KW-0732">Signal</keyword>
<dbReference type="Proteomes" id="UP001317963">
    <property type="component" value="Chromosome"/>
</dbReference>
<feature type="chain" id="PRO_5047115824" description="Lipoprotein" evidence="1">
    <location>
        <begin position="30"/>
        <end position="296"/>
    </location>
</feature>
<evidence type="ECO:0008006" key="4">
    <source>
        <dbReference type="Google" id="ProtNLM"/>
    </source>
</evidence>
<keyword evidence="3" id="KW-1185">Reference proteome</keyword>
<evidence type="ECO:0000313" key="2">
    <source>
        <dbReference type="EMBL" id="UZP73756.1"/>
    </source>
</evidence>
<evidence type="ECO:0000256" key="1">
    <source>
        <dbReference type="SAM" id="SignalP"/>
    </source>
</evidence>
<dbReference type="EMBL" id="CP036501">
    <property type="protein sequence ID" value="UZP73756.1"/>
    <property type="molecule type" value="Genomic_DNA"/>
</dbReference>